<evidence type="ECO:0000313" key="18">
    <source>
        <dbReference type="Proteomes" id="UP000403266"/>
    </source>
</evidence>
<feature type="binding site" evidence="16">
    <location>
        <begin position="36"/>
        <end position="38"/>
    </location>
    <ligand>
        <name>GTP</name>
        <dbReference type="ChEBI" id="CHEBI:37565"/>
    </ligand>
</feature>
<dbReference type="RefSeq" id="WP_152711901.1">
    <property type="nucleotide sequence ID" value="NZ_VOSJ01000032.1"/>
</dbReference>
<evidence type="ECO:0000256" key="16">
    <source>
        <dbReference type="PIRSR" id="PIRSR006135-2"/>
    </source>
</evidence>
<dbReference type="SUPFAM" id="SSF52540">
    <property type="entry name" value="P-loop containing nucleoside triphosphate hydrolases"/>
    <property type="match status" value="1"/>
</dbReference>
<evidence type="ECO:0000256" key="7">
    <source>
        <dbReference type="ARBA" id="ARBA00007490"/>
    </source>
</evidence>
<proteinExistence type="inferred from homology"/>
<organism evidence="17 18">
    <name type="scientific">Microvirga tunisiensis</name>
    <dbReference type="NCBI Taxonomy" id="2108360"/>
    <lineage>
        <taxon>Bacteria</taxon>
        <taxon>Pseudomonadati</taxon>
        <taxon>Pseudomonadota</taxon>
        <taxon>Alphaproteobacteria</taxon>
        <taxon>Hyphomicrobiales</taxon>
        <taxon>Methylobacteriaceae</taxon>
        <taxon>Microvirga</taxon>
    </lineage>
</organism>
<evidence type="ECO:0000256" key="9">
    <source>
        <dbReference type="ARBA" id="ARBA00022679"/>
    </source>
</evidence>
<dbReference type="GO" id="GO:0009236">
    <property type="term" value="P:cobalamin biosynthetic process"/>
    <property type="evidence" value="ECO:0007669"/>
    <property type="project" value="UniProtKB-UniRule"/>
</dbReference>
<comment type="pathway">
    <text evidence="6 14">Cofactor biosynthesis; adenosylcobalamin biosynthesis; adenosylcobalamin from cob(II)yrinate a,c-diamide: step 5/7.</text>
</comment>
<comment type="function">
    <text evidence="4 14">Catalyzes ATP-dependent phosphorylation of adenosylcobinamide and addition of GMP to adenosylcobinamide phosphate.</text>
</comment>
<keyword evidence="9 14" id="KW-0808">Transferase</keyword>
<dbReference type="InterPro" id="IPR003203">
    <property type="entry name" value="CobU/CobP"/>
</dbReference>
<dbReference type="GO" id="GO:0043752">
    <property type="term" value="F:adenosylcobinamide kinase activity"/>
    <property type="evidence" value="ECO:0007669"/>
    <property type="project" value="UniProtKB-EC"/>
</dbReference>
<dbReference type="PANTHER" id="PTHR34848:SF1">
    <property type="entry name" value="BIFUNCTIONAL ADENOSYLCOBALAMIN BIOSYNTHESIS PROTEIN COBU"/>
    <property type="match status" value="1"/>
</dbReference>
<dbReference type="GO" id="GO:0005525">
    <property type="term" value="F:GTP binding"/>
    <property type="evidence" value="ECO:0007669"/>
    <property type="project" value="UniProtKB-UniRule"/>
</dbReference>
<evidence type="ECO:0000256" key="6">
    <source>
        <dbReference type="ARBA" id="ARBA00005159"/>
    </source>
</evidence>
<reference evidence="17 18" key="1">
    <citation type="journal article" date="2019" name="Syst. Appl. Microbiol.">
        <title>Microvirga tunisiensis sp. nov., a root nodule symbiotic bacterium isolated from Lupinus micranthus and L. luteus grown in Northern Tunisia.</title>
        <authorList>
            <person name="Msaddak A."/>
            <person name="Rejili M."/>
            <person name="Duran D."/>
            <person name="Mars M."/>
            <person name="Palacios J.M."/>
            <person name="Ruiz-Argueso T."/>
            <person name="Rey L."/>
            <person name="Imperial J."/>
        </authorList>
    </citation>
    <scope>NUCLEOTIDE SEQUENCE [LARGE SCALE GENOMIC DNA]</scope>
    <source>
        <strain evidence="17 18">Lmie10</strain>
    </source>
</reference>
<keyword evidence="12 14" id="KW-0067">ATP-binding</keyword>
<evidence type="ECO:0000256" key="5">
    <source>
        <dbReference type="ARBA" id="ARBA00004692"/>
    </source>
</evidence>
<dbReference type="GO" id="GO:0008820">
    <property type="term" value="F:cobinamide phosphate guanylyltransferase activity"/>
    <property type="evidence" value="ECO:0007669"/>
    <property type="project" value="UniProtKB-UniRule"/>
</dbReference>
<sequence>MSIYRRVLVLGGARSGKSRTALQLAESASTERIYIATAQAFDGEMRERIAQHQAERDGSWRTVDAPLDLPQAVQAQTAPGKAVLVDCLTLWLSNIVLADHDPAREADRLVQAVRDAPGPLILVSNEVGQGIVPSTPLGRTFRDEQGRLNQRIAEACDAVVFVAAGCPILLRPAPPLQLRLE</sequence>
<accession>A0A5N7MG30</accession>
<evidence type="ECO:0000256" key="1">
    <source>
        <dbReference type="ARBA" id="ARBA00000312"/>
    </source>
</evidence>
<evidence type="ECO:0000256" key="3">
    <source>
        <dbReference type="ARBA" id="ARBA00001522"/>
    </source>
</evidence>
<keyword evidence="18" id="KW-1185">Reference proteome</keyword>
<evidence type="ECO:0000256" key="8">
    <source>
        <dbReference type="ARBA" id="ARBA00022573"/>
    </source>
</evidence>
<dbReference type="Pfam" id="PF02283">
    <property type="entry name" value="CobU"/>
    <property type="match status" value="1"/>
</dbReference>
<dbReference type="InterPro" id="IPR027417">
    <property type="entry name" value="P-loop_NTPase"/>
</dbReference>
<keyword evidence="8 14" id="KW-0169">Cobalamin biosynthesis</keyword>
<dbReference type="Gene3D" id="3.40.50.300">
    <property type="entry name" value="P-loop containing nucleotide triphosphate hydrolases"/>
    <property type="match status" value="1"/>
</dbReference>
<dbReference type="CDD" id="cd00544">
    <property type="entry name" value="CobU"/>
    <property type="match status" value="1"/>
</dbReference>
<evidence type="ECO:0000256" key="12">
    <source>
        <dbReference type="ARBA" id="ARBA00022840"/>
    </source>
</evidence>
<dbReference type="NCBIfam" id="NF004469">
    <property type="entry name" value="PRK05800.1"/>
    <property type="match status" value="1"/>
</dbReference>
<keyword evidence="13 14" id="KW-0342">GTP-binding</keyword>
<gene>
    <name evidence="17" type="primary">cobU</name>
    <name evidence="17" type="ORF">FS320_12380</name>
</gene>
<dbReference type="EMBL" id="VOSK01000037">
    <property type="protein sequence ID" value="MPR26001.1"/>
    <property type="molecule type" value="Genomic_DNA"/>
</dbReference>
<dbReference type="Proteomes" id="UP000403266">
    <property type="component" value="Unassembled WGS sequence"/>
</dbReference>
<evidence type="ECO:0000313" key="17">
    <source>
        <dbReference type="EMBL" id="MPR26001.1"/>
    </source>
</evidence>
<dbReference type="GO" id="GO:0005524">
    <property type="term" value="F:ATP binding"/>
    <property type="evidence" value="ECO:0007669"/>
    <property type="project" value="UniProtKB-UniRule"/>
</dbReference>
<protein>
    <recommendedName>
        <fullName evidence="14">Bifunctional adenosylcobalamin biosynthesis protein</fullName>
        <ecNumber evidence="14">2.7.1.156</ecNumber>
        <ecNumber evidence="14">2.7.7.62</ecNumber>
    </recommendedName>
</protein>
<keyword evidence="17" id="KW-0548">Nucleotidyltransferase</keyword>
<evidence type="ECO:0000256" key="10">
    <source>
        <dbReference type="ARBA" id="ARBA00022741"/>
    </source>
</evidence>
<dbReference type="UniPathway" id="UPA00148">
    <property type="reaction ID" value="UER00236"/>
</dbReference>
<dbReference type="AlphaFoldDB" id="A0A5N7MG30"/>
<comment type="catalytic activity">
    <reaction evidence="1 14">
        <text>adenosylcob(III)inamide + ATP = adenosylcob(III)inamide phosphate + ADP + H(+)</text>
        <dbReference type="Rhea" id="RHEA:15769"/>
        <dbReference type="ChEBI" id="CHEBI:2480"/>
        <dbReference type="ChEBI" id="CHEBI:15378"/>
        <dbReference type="ChEBI" id="CHEBI:30616"/>
        <dbReference type="ChEBI" id="CHEBI:58502"/>
        <dbReference type="ChEBI" id="CHEBI:456216"/>
        <dbReference type="EC" id="2.7.1.156"/>
    </reaction>
</comment>
<feature type="binding site" evidence="16">
    <location>
        <begin position="11"/>
        <end position="18"/>
    </location>
    <ligand>
        <name>GTP</name>
        <dbReference type="ChEBI" id="CHEBI:37565"/>
    </ligand>
</feature>
<evidence type="ECO:0000256" key="11">
    <source>
        <dbReference type="ARBA" id="ARBA00022777"/>
    </source>
</evidence>
<comment type="caution">
    <text evidence="17">The sequence shown here is derived from an EMBL/GenBank/DDBJ whole genome shotgun (WGS) entry which is preliminary data.</text>
</comment>
<feature type="binding site" evidence="16">
    <location>
        <position position="86"/>
    </location>
    <ligand>
        <name>GTP</name>
        <dbReference type="ChEBI" id="CHEBI:37565"/>
    </ligand>
</feature>
<keyword evidence="11 14" id="KW-0418">Kinase</keyword>
<name>A0A5N7MG30_9HYPH</name>
<comment type="pathway">
    <text evidence="5 14">Cofactor biosynthesis; adenosylcobalamin biosynthesis; adenosylcobalamin from cob(II)yrinate a,c-diamide: step 6/7.</text>
</comment>
<evidence type="ECO:0000256" key="14">
    <source>
        <dbReference type="PIRNR" id="PIRNR006135"/>
    </source>
</evidence>
<comment type="catalytic activity">
    <reaction evidence="3">
        <text>adenosylcob(III)inamide + GTP = adenosylcob(III)inamide phosphate + GDP + H(+)</text>
        <dbReference type="Rhea" id="RHEA:15765"/>
        <dbReference type="ChEBI" id="CHEBI:2480"/>
        <dbReference type="ChEBI" id="CHEBI:15378"/>
        <dbReference type="ChEBI" id="CHEBI:37565"/>
        <dbReference type="ChEBI" id="CHEBI:58189"/>
        <dbReference type="ChEBI" id="CHEBI:58502"/>
        <dbReference type="EC" id="2.7.1.156"/>
    </reaction>
</comment>
<dbReference type="PIRSF" id="PIRSF006135">
    <property type="entry name" value="CobU"/>
    <property type="match status" value="1"/>
</dbReference>
<dbReference type="EC" id="2.7.1.156" evidence="14"/>
<keyword evidence="10 14" id="KW-0547">Nucleotide-binding</keyword>
<evidence type="ECO:0000256" key="4">
    <source>
        <dbReference type="ARBA" id="ARBA00003889"/>
    </source>
</evidence>
<evidence type="ECO:0000256" key="13">
    <source>
        <dbReference type="ARBA" id="ARBA00023134"/>
    </source>
</evidence>
<dbReference type="OrthoDB" id="9788370at2"/>
<dbReference type="PANTHER" id="PTHR34848">
    <property type="match status" value="1"/>
</dbReference>
<evidence type="ECO:0000256" key="2">
    <source>
        <dbReference type="ARBA" id="ARBA00000711"/>
    </source>
</evidence>
<feature type="active site" description="GMP-histidine intermediate" evidence="15">
    <location>
        <position position="52"/>
    </location>
</feature>
<evidence type="ECO:0000256" key="15">
    <source>
        <dbReference type="PIRSR" id="PIRSR006135-1"/>
    </source>
</evidence>
<comment type="catalytic activity">
    <reaction evidence="2 14">
        <text>adenosylcob(III)inamide phosphate + GTP + H(+) = adenosylcob(III)inamide-GDP + diphosphate</text>
        <dbReference type="Rhea" id="RHEA:22712"/>
        <dbReference type="ChEBI" id="CHEBI:15378"/>
        <dbReference type="ChEBI" id="CHEBI:33019"/>
        <dbReference type="ChEBI" id="CHEBI:37565"/>
        <dbReference type="ChEBI" id="CHEBI:58502"/>
        <dbReference type="ChEBI" id="CHEBI:60487"/>
        <dbReference type="EC" id="2.7.7.62"/>
    </reaction>
</comment>
<comment type="similarity">
    <text evidence="7 14">Belongs to the CobU/CobP family.</text>
</comment>
<dbReference type="EC" id="2.7.7.62" evidence="14"/>